<comment type="caution">
    <text evidence="1">The sequence shown here is derived from an EMBL/GenBank/DDBJ whole genome shotgun (WGS) entry which is preliminary data.</text>
</comment>
<keyword evidence="2" id="KW-1185">Reference proteome</keyword>
<dbReference type="EMBL" id="JAAMPC010000002">
    <property type="protein sequence ID" value="KAG2328695.1"/>
    <property type="molecule type" value="Genomic_DNA"/>
</dbReference>
<gene>
    <name evidence="1" type="ORF">Bca52824_011423</name>
</gene>
<protein>
    <submittedName>
        <fullName evidence="1">Uncharacterized protein</fullName>
    </submittedName>
</protein>
<evidence type="ECO:0000313" key="1">
    <source>
        <dbReference type="EMBL" id="KAG2328695.1"/>
    </source>
</evidence>
<dbReference type="AlphaFoldDB" id="A0A8X7WH54"/>
<dbReference type="Proteomes" id="UP000886595">
    <property type="component" value="Unassembled WGS sequence"/>
</dbReference>
<sequence length="154" mass="17283">MLGGVHRVERPAREQDVLISIRNVRSAMRGTSTMRGNRRPVREPERAVLNARDGCTAREVTIGTREVRGLVCAGWIHRAGSEHCGRPERTGVYARDRRPARDWSARDRPYGRWTRVGRAAGRHTRAGCHTSGTPYFAEARRAEDLPMHGRTCGA</sequence>
<organism evidence="1 2">
    <name type="scientific">Brassica carinata</name>
    <name type="common">Ethiopian mustard</name>
    <name type="synonym">Abyssinian cabbage</name>
    <dbReference type="NCBI Taxonomy" id="52824"/>
    <lineage>
        <taxon>Eukaryota</taxon>
        <taxon>Viridiplantae</taxon>
        <taxon>Streptophyta</taxon>
        <taxon>Embryophyta</taxon>
        <taxon>Tracheophyta</taxon>
        <taxon>Spermatophyta</taxon>
        <taxon>Magnoliopsida</taxon>
        <taxon>eudicotyledons</taxon>
        <taxon>Gunneridae</taxon>
        <taxon>Pentapetalae</taxon>
        <taxon>rosids</taxon>
        <taxon>malvids</taxon>
        <taxon>Brassicales</taxon>
        <taxon>Brassicaceae</taxon>
        <taxon>Brassiceae</taxon>
        <taxon>Brassica</taxon>
    </lineage>
</organism>
<reference evidence="1 2" key="1">
    <citation type="submission" date="2020-02" db="EMBL/GenBank/DDBJ databases">
        <authorList>
            <person name="Ma Q."/>
            <person name="Huang Y."/>
            <person name="Song X."/>
            <person name="Pei D."/>
        </authorList>
    </citation>
    <scope>NUCLEOTIDE SEQUENCE [LARGE SCALE GENOMIC DNA]</scope>
    <source>
        <strain evidence="1">Sxm20200214</strain>
        <tissue evidence="1">Leaf</tissue>
    </source>
</reference>
<name>A0A8X7WH54_BRACI</name>
<proteinExistence type="predicted"/>
<evidence type="ECO:0000313" key="2">
    <source>
        <dbReference type="Proteomes" id="UP000886595"/>
    </source>
</evidence>
<accession>A0A8X7WH54</accession>